<name>A0A381QLE4_9ZZZZ</name>
<dbReference type="AlphaFoldDB" id="A0A381QLE4"/>
<dbReference type="PROSITE" id="PS51257">
    <property type="entry name" value="PROKAR_LIPOPROTEIN"/>
    <property type="match status" value="1"/>
</dbReference>
<organism evidence="1">
    <name type="scientific">marine metagenome</name>
    <dbReference type="NCBI Taxonomy" id="408172"/>
    <lineage>
        <taxon>unclassified sequences</taxon>
        <taxon>metagenomes</taxon>
        <taxon>ecological metagenomes</taxon>
    </lineage>
</organism>
<gene>
    <name evidence="1" type="ORF">METZ01_LOCUS32714</name>
</gene>
<accession>A0A381QLE4</accession>
<evidence type="ECO:0008006" key="2">
    <source>
        <dbReference type="Google" id="ProtNLM"/>
    </source>
</evidence>
<sequence>MMRNCLSTILLLGILTGCDGSTGPVMCTKELRFGIQMEVVNAESGNPSAAGATMTLNEGAYFESIVGIEDNSMLVGAPERAGTYIVTVARSGYHTWVQTDVAVTADECHVQTVLLRAELEPI</sequence>
<dbReference type="EMBL" id="UINC01001405">
    <property type="protein sequence ID" value="SUZ79860.1"/>
    <property type="molecule type" value="Genomic_DNA"/>
</dbReference>
<evidence type="ECO:0000313" key="1">
    <source>
        <dbReference type="EMBL" id="SUZ79860.1"/>
    </source>
</evidence>
<proteinExistence type="predicted"/>
<reference evidence="1" key="1">
    <citation type="submission" date="2018-05" db="EMBL/GenBank/DDBJ databases">
        <authorList>
            <person name="Lanie J.A."/>
            <person name="Ng W.-L."/>
            <person name="Kazmierczak K.M."/>
            <person name="Andrzejewski T.M."/>
            <person name="Davidsen T.M."/>
            <person name="Wayne K.J."/>
            <person name="Tettelin H."/>
            <person name="Glass J.I."/>
            <person name="Rusch D."/>
            <person name="Podicherti R."/>
            <person name="Tsui H.-C.T."/>
            <person name="Winkler M.E."/>
        </authorList>
    </citation>
    <scope>NUCLEOTIDE SEQUENCE</scope>
</reference>
<protein>
    <recommendedName>
        <fullName evidence="2">PEGA domain-containing protein</fullName>
    </recommendedName>
</protein>